<name>A0A6I4SZK0_9SPHN</name>
<dbReference type="Proteomes" id="UP000433652">
    <property type="component" value="Unassembled WGS sequence"/>
</dbReference>
<keyword evidence="1" id="KW-0843">Virulence</keyword>
<dbReference type="InterPro" id="IPR010567">
    <property type="entry name" value="OrfX2/OrfX3/P47"/>
</dbReference>
<evidence type="ECO:0000256" key="1">
    <source>
        <dbReference type="ARBA" id="ARBA00023026"/>
    </source>
</evidence>
<gene>
    <name evidence="4" type="ORF">GRI89_17245</name>
</gene>
<dbReference type="Pfam" id="PF06597">
    <property type="entry name" value="Clostridium_P47"/>
    <property type="match status" value="1"/>
</dbReference>
<comment type="similarity">
    <text evidence="2">Belongs to the TULIP P47 family.</text>
</comment>
<dbReference type="RefSeq" id="WP_159798264.1">
    <property type="nucleotide sequence ID" value="NZ_WTYM01000060.1"/>
</dbReference>
<feature type="domain" description="Protein OrfX2/OrfX3/P47" evidence="3">
    <location>
        <begin position="1"/>
        <end position="382"/>
    </location>
</feature>
<sequence>MGWHTVAAVRYADVNRAITAEGTAPSSFEQSASDGSASTVGTFGSWRLTTGGAGKNLKLEIEVTGGSVSVVGQNPETRNISDCAFDVSVEADFIPQLANASVRELRLSGGQAVEVGDSTPKNPTGAFLHTAALKQLLQDWLTLNIEEFNAVFATLNLDVEYENEGLSWLKPSHIGYAVAEPTVDPTEENCVFAVLCLIDGETPPANISYQVSDSAIPDGAVAAFLISPDKFIEHMIKPALAHMFKDIAPADADIYFEIDNDGRRIENIKQVRLPDTKFPWGQLGKVESTKNPTLQPHKFSIEVDGTQLVINAEEMHFDWGVDQWVDLFHECRSQLELHDGTKMLTLTTENQTGHGVVEAGWWRVTGEAVLMVVSALVGAFAGKTVKVAEAAAGGATTAAEVAGEETEAAENAVATELAASLANEAGAASGIGARFRGWLTTGLASVGGGTPLPIAHLIASKKFGDEMMQIDPLISAAIDDTVSWPEAVGEYALASAQLNDALQFGLVHKQ</sequence>
<organism evidence="4 5">
    <name type="scientific">Croceibacterium salegens</name>
    <dbReference type="NCBI Taxonomy" id="1737568"/>
    <lineage>
        <taxon>Bacteria</taxon>
        <taxon>Pseudomonadati</taxon>
        <taxon>Pseudomonadota</taxon>
        <taxon>Alphaproteobacteria</taxon>
        <taxon>Sphingomonadales</taxon>
        <taxon>Erythrobacteraceae</taxon>
        <taxon>Croceibacterium</taxon>
    </lineage>
</organism>
<proteinExistence type="inferred from homology"/>
<evidence type="ECO:0000313" key="5">
    <source>
        <dbReference type="Proteomes" id="UP000433652"/>
    </source>
</evidence>
<evidence type="ECO:0000259" key="3">
    <source>
        <dbReference type="Pfam" id="PF06597"/>
    </source>
</evidence>
<dbReference type="EMBL" id="WTYM01000060">
    <property type="protein sequence ID" value="MXO61293.1"/>
    <property type="molecule type" value="Genomic_DNA"/>
</dbReference>
<keyword evidence="5" id="KW-1185">Reference proteome</keyword>
<accession>A0A6I4SZK0</accession>
<protein>
    <submittedName>
        <fullName evidence="4">TULIP family P47-like protein</fullName>
    </submittedName>
</protein>
<dbReference type="AlphaFoldDB" id="A0A6I4SZK0"/>
<evidence type="ECO:0000313" key="4">
    <source>
        <dbReference type="EMBL" id="MXO61293.1"/>
    </source>
</evidence>
<evidence type="ECO:0000256" key="2">
    <source>
        <dbReference type="ARBA" id="ARBA00035010"/>
    </source>
</evidence>
<reference evidence="4 5" key="1">
    <citation type="submission" date="2019-12" db="EMBL/GenBank/DDBJ databases">
        <title>Genomic-based taxomic classification of the family Erythrobacteraceae.</title>
        <authorList>
            <person name="Xu L."/>
        </authorList>
    </citation>
    <scope>NUCLEOTIDE SEQUENCE [LARGE SCALE GENOMIC DNA]</scope>
    <source>
        <strain evidence="4 5">MCCC 1K01500</strain>
    </source>
</reference>
<dbReference type="OrthoDB" id="6780533at2"/>
<comment type="caution">
    <text evidence="4">The sequence shown here is derived from an EMBL/GenBank/DDBJ whole genome shotgun (WGS) entry which is preliminary data.</text>
</comment>